<feature type="compositionally biased region" description="Low complexity" evidence="1">
    <location>
        <begin position="304"/>
        <end position="323"/>
    </location>
</feature>
<keyword evidence="2" id="KW-1133">Transmembrane helix</keyword>
<evidence type="ECO:0000256" key="2">
    <source>
        <dbReference type="SAM" id="Phobius"/>
    </source>
</evidence>
<feature type="compositionally biased region" description="Polar residues" evidence="1">
    <location>
        <begin position="235"/>
        <end position="284"/>
    </location>
</feature>
<feature type="transmembrane region" description="Helical" evidence="2">
    <location>
        <begin position="327"/>
        <end position="349"/>
    </location>
</feature>
<evidence type="ECO:0000313" key="3">
    <source>
        <dbReference type="EMBL" id="KAK2197135.1"/>
    </source>
</evidence>
<keyword evidence="4" id="KW-1185">Reference proteome</keyword>
<dbReference type="RefSeq" id="XP_067803977.1">
    <property type="nucleotide sequence ID" value="XM_067945186.1"/>
</dbReference>
<evidence type="ECO:0000313" key="4">
    <source>
        <dbReference type="Proteomes" id="UP001214638"/>
    </source>
</evidence>
<protein>
    <submittedName>
        <fullName evidence="3">Uncharacterized protein</fullName>
    </submittedName>
</protein>
<accession>A0AAD9PLM5</accession>
<dbReference type="KEGG" id="bdw:94334432"/>
<dbReference type="GeneID" id="94334432"/>
<organism evidence="3 4">
    <name type="scientific">Babesia duncani</name>
    <dbReference type="NCBI Taxonomy" id="323732"/>
    <lineage>
        <taxon>Eukaryota</taxon>
        <taxon>Sar</taxon>
        <taxon>Alveolata</taxon>
        <taxon>Apicomplexa</taxon>
        <taxon>Aconoidasida</taxon>
        <taxon>Piroplasmida</taxon>
        <taxon>Babesiidae</taxon>
        <taxon>Babesia</taxon>
    </lineage>
</organism>
<comment type="caution">
    <text evidence="3">The sequence shown here is derived from an EMBL/GenBank/DDBJ whole genome shotgun (WGS) entry which is preliminary data.</text>
</comment>
<dbReference type="AlphaFoldDB" id="A0AAD9PLM5"/>
<dbReference type="EMBL" id="JALLKP010000001">
    <property type="protein sequence ID" value="KAK2197135.1"/>
    <property type="molecule type" value="Genomic_DNA"/>
</dbReference>
<gene>
    <name evidence="3" type="ORF">BdWA1_000134</name>
</gene>
<keyword evidence="2" id="KW-0812">Transmembrane</keyword>
<feature type="compositionally biased region" description="Gly residues" evidence="1">
    <location>
        <begin position="286"/>
        <end position="295"/>
    </location>
</feature>
<proteinExistence type="predicted"/>
<sequence length="353" mass="38170">MTGQHEDVYFTYMISGTNYTFRGFQIVKFNFNSEEYGFECNKEFMHKFQLQEANLYACKDGSNKLYPWLLQLYGNYIDPSSHGSPSEFEHVSTGLSDPSSSLPGLTSFNYFFKRDGKNWKSLTFANFTDEKYQKIESIGQDQSGEEEFISQLKKLGFSAASGYVYKESGYASAIEPSQLYSYLGESDKKHTYVSGSVSEEYSVSKFSSGTESHSFEITFKGEVFEVDESSRSSEKTVTYGTENGSTATRTQISEKSQPSADIVSGTETSCKATVTEQPTKSSAAVGTGGTNGESGSGEQVTQEGSTGVSSPSSSSGTSEKSISSSNLPAIVCSAVFGSGGLIGGGILIYKCIG</sequence>
<dbReference type="Proteomes" id="UP001214638">
    <property type="component" value="Unassembled WGS sequence"/>
</dbReference>
<keyword evidence="2" id="KW-0472">Membrane</keyword>
<reference evidence="3" key="1">
    <citation type="journal article" date="2023" name="Nat. Microbiol.">
        <title>Babesia duncani multi-omics identifies virulence factors and drug targets.</title>
        <authorList>
            <person name="Singh P."/>
            <person name="Lonardi S."/>
            <person name="Liang Q."/>
            <person name="Vydyam P."/>
            <person name="Khabirova E."/>
            <person name="Fang T."/>
            <person name="Gihaz S."/>
            <person name="Thekkiniath J."/>
            <person name="Munshi M."/>
            <person name="Abel S."/>
            <person name="Ciampossin L."/>
            <person name="Batugedara G."/>
            <person name="Gupta M."/>
            <person name="Lu X.M."/>
            <person name="Lenz T."/>
            <person name="Chakravarty S."/>
            <person name="Cornillot E."/>
            <person name="Hu Y."/>
            <person name="Ma W."/>
            <person name="Gonzalez L.M."/>
            <person name="Sanchez S."/>
            <person name="Estrada K."/>
            <person name="Sanchez-Flores A."/>
            <person name="Montero E."/>
            <person name="Harb O.S."/>
            <person name="Le Roch K.G."/>
            <person name="Mamoun C.B."/>
        </authorList>
    </citation>
    <scope>NUCLEOTIDE SEQUENCE</scope>
    <source>
        <strain evidence="3">WA1</strain>
    </source>
</reference>
<feature type="region of interest" description="Disordered" evidence="1">
    <location>
        <begin position="226"/>
        <end position="323"/>
    </location>
</feature>
<name>A0AAD9PLM5_9APIC</name>
<evidence type="ECO:0000256" key="1">
    <source>
        <dbReference type="SAM" id="MobiDB-lite"/>
    </source>
</evidence>